<reference evidence="2" key="1">
    <citation type="journal article" date="2011" name="PLoS ONE">
        <title>A deep insight into the sialotranscriptome of the gulf coast tick, Amblyomma maculatum.</title>
        <authorList>
            <person name="Karim S."/>
            <person name="Singh P."/>
            <person name="Ribeiro J.M."/>
        </authorList>
    </citation>
    <scope>NUCLEOTIDE SEQUENCE</scope>
    <source>
        <tissue evidence="2">Salivary gland</tissue>
    </source>
</reference>
<evidence type="ECO:0008006" key="3">
    <source>
        <dbReference type="Google" id="ProtNLM"/>
    </source>
</evidence>
<feature type="chain" id="PRO_5003447568" description="Lipocalin/cytosolic fatty-acid binding domain-containing protein" evidence="1">
    <location>
        <begin position="20"/>
        <end position="212"/>
    </location>
</feature>
<evidence type="ECO:0000256" key="1">
    <source>
        <dbReference type="SAM" id="SignalP"/>
    </source>
</evidence>
<organism evidence="2">
    <name type="scientific">Amblyomma maculatum</name>
    <name type="common">Gulf Coast tick</name>
    <dbReference type="NCBI Taxonomy" id="34609"/>
    <lineage>
        <taxon>Eukaryota</taxon>
        <taxon>Metazoa</taxon>
        <taxon>Ecdysozoa</taxon>
        <taxon>Arthropoda</taxon>
        <taxon>Chelicerata</taxon>
        <taxon>Arachnida</taxon>
        <taxon>Acari</taxon>
        <taxon>Parasitiformes</taxon>
        <taxon>Ixodida</taxon>
        <taxon>Ixodoidea</taxon>
        <taxon>Ixodidae</taxon>
        <taxon>Amblyomminae</taxon>
        <taxon>Amblyomma</taxon>
    </lineage>
</organism>
<dbReference type="EMBL" id="JO844413">
    <property type="protein sequence ID" value="AEO36030.1"/>
    <property type="molecule type" value="mRNA"/>
</dbReference>
<keyword evidence="1" id="KW-0732">Signal</keyword>
<feature type="signal peptide" evidence="1">
    <location>
        <begin position="1"/>
        <end position="19"/>
    </location>
</feature>
<name>G3MRB2_AMBMU</name>
<dbReference type="GO" id="GO:0030682">
    <property type="term" value="P:symbiont-mediated perturbation of host defenses"/>
    <property type="evidence" value="ECO:0007669"/>
    <property type="project" value="InterPro"/>
</dbReference>
<dbReference type="Gene3D" id="2.40.128.20">
    <property type="match status" value="1"/>
</dbReference>
<evidence type="ECO:0000313" key="2">
    <source>
        <dbReference type="EMBL" id="AEO36030.1"/>
    </source>
</evidence>
<protein>
    <recommendedName>
        <fullName evidence="3">Lipocalin/cytosolic fatty-acid binding domain-containing protein</fullName>
    </recommendedName>
</protein>
<dbReference type="InterPro" id="IPR002970">
    <property type="entry name" value="Tick_his-bd"/>
</dbReference>
<dbReference type="AlphaFoldDB" id="G3MRB2"/>
<accession>G3MRB2</accession>
<sequence>MMNVSFLTVLMLCIAGGLAQTTNPDWADEKKFGPFQDAWASLDQDESGVYYLVRTTYPDDEGSWGKNFECVAVTETKKEQEKKTVTSRFVFKNDSSAGSQDIFEVERKVQAVSKYGYNQPNAIKYLVGGEGKDFTDPLVFSDAHHCDLFHVPYVNGEMGGYELWVNADDVEAIPSYCLFMFNFFSRKHSDVYVKYEKTKCQDVTEKIKKLKK</sequence>
<dbReference type="InterPro" id="IPR012674">
    <property type="entry name" value="Calycin"/>
</dbReference>
<dbReference type="PRINTS" id="PR01220">
    <property type="entry name" value="HISBINDING"/>
</dbReference>
<proteinExistence type="evidence at transcript level"/>
<dbReference type="GO" id="GO:0043176">
    <property type="term" value="F:amine binding"/>
    <property type="evidence" value="ECO:0007669"/>
    <property type="project" value="InterPro"/>
</dbReference>
<dbReference type="SUPFAM" id="SSF50814">
    <property type="entry name" value="Lipocalins"/>
    <property type="match status" value="1"/>
</dbReference>
<dbReference type="Pfam" id="PF02098">
    <property type="entry name" value="His_binding"/>
    <property type="match status" value="1"/>
</dbReference>